<accession>A0ABU5XCI5</accession>
<gene>
    <name evidence="1" type="ORF">U5T69_20300</name>
</gene>
<evidence type="ECO:0000313" key="1">
    <source>
        <dbReference type="EMBL" id="MEB2665453.1"/>
    </source>
</evidence>
<comment type="caution">
    <text evidence="1">The sequence shown here is derived from an EMBL/GenBank/DDBJ whole genome shotgun (WGS) entry which is preliminary data.</text>
</comment>
<evidence type="ECO:0000313" key="2">
    <source>
        <dbReference type="Proteomes" id="UP001324595"/>
    </source>
</evidence>
<sequence length="73" mass="7495">MTSTPPPAFPAGAKRPDLASLTAYEAARELAAGEIGSEALTAAYLARIAAHPELNAFITVDADGALAQARAWD</sequence>
<dbReference type="SUPFAM" id="SSF75304">
    <property type="entry name" value="Amidase signature (AS) enzymes"/>
    <property type="match status" value="1"/>
</dbReference>
<dbReference type="Gene3D" id="3.90.1300.10">
    <property type="entry name" value="Amidase signature (AS) domain"/>
    <property type="match status" value="1"/>
</dbReference>
<proteinExistence type="predicted"/>
<organism evidence="1 2">
    <name type="scientific">Bordetella parapertussis</name>
    <dbReference type="NCBI Taxonomy" id="519"/>
    <lineage>
        <taxon>Bacteria</taxon>
        <taxon>Pseudomonadati</taxon>
        <taxon>Pseudomonadota</taxon>
        <taxon>Betaproteobacteria</taxon>
        <taxon>Burkholderiales</taxon>
        <taxon>Alcaligenaceae</taxon>
        <taxon>Bordetella</taxon>
    </lineage>
</organism>
<feature type="non-terminal residue" evidence="1">
    <location>
        <position position="73"/>
    </location>
</feature>
<dbReference type="EMBL" id="JAXUBE010000127">
    <property type="protein sequence ID" value="MEB2665453.1"/>
    <property type="molecule type" value="Genomic_DNA"/>
</dbReference>
<dbReference type="InterPro" id="IPR036928">
    <property type="entry name" value="AS_sf"/>
</dbReference>
<keyword evidence="2" id="KW-1185">Reference proteome</keyword>
<name>A0ABU5XCI5_BORPP</name>
<dbReference type="Proteomes" id="UP001324595">
    <property type="component" value="Unassembled WGS sequence"/>
</dbReference>
<reference evidence="1 2" key="1">
    <citation type="submission" date="2023-12" db="EMBL/GenBank/DDBJ databases">
        <title>Draft Genome Sequences of Bordetella parapertussis clinical Isolates from Colombia, 2023.</title>
        <authorList>
            <person name="Montilla E.A."/>
            <person name="Rojas F."/>
            <person name="Vargas M.N."/>
            <person name="Bonilla V."/>
            <person name="Duarte C."/>
        </authorList>
    </citation>
    <scope>NUCLEOTIDE SEQUENCE [LARGE SCALE GENOMIC DNA]</scope>
    <source>
        <strain evidence="1 2">320001806</strain>
    </source>
</reference>
<protein>
    <submittedName>
        <fullName evidence="1">Amidase</fullName>
    </submittedName>
</protein>